<dbReference type="InterPro" id="IPR011333">
    <property type="entry name" value="SKP1/BTB/POZ_sf"/>
</dbReference>
<dbReference type="STRING" id="98765.A0A2R6P8G7"/>
<gene>
    <name evidence="2" type="ORF">PHLCEN_2v5295</name>
</gene>
<sequence>MPLPSTTVAEAPFNNIQTDIILQTSDGVQFHVWSIILAEASLVFRDMFTLPQHTIQGSPTTPVIPVTEASRILDPLLRLCYPVDDPVLPDLSSLGYVWEAA</sequence>
<organism evidence="2 3">
    <name type="scientific">Hermanssonia centrifuga</name>
    <dbReference type="NCBI Taxonomy" id="98765"/>
    <lineage>
        <taxon>Eukaryota</taxon>
        <taxon>Fungi</taxon>
        <taxon>Dikarya</taxon>
        <taxon>Basidiomycota</taxon>
        <taxon>Agaricomycotina</taxon>
        <taxon>Agaricomycetes</taxon>
        <taxon>Polyporales</taxon>
        <taxon>Meruliaceae</taxon>
        <taxon>Hermanssonia</taxon>
    </lineage>
</organism>
<evidence type="ECO:0000313" key="2">
    <source>
        <dbReference type="EMBL" id="PSR86947.1"/>
    </source>
</evidence>
<dbReference type="Pfam" id="PF00651">
    <property type="entry name" value="BTB"/>
    <property type="match status" value="1"/>
</dbReference>
<reference evidence="2 3" key="1">
    <citation type="submission" date="2018-02" db="EMBL/GenBank/DDBJ databases">
        <title>Genome sequence of the basidiomycete white-rot fungus Phlebia centrifuga.</title>
        <authorList>
            <person name="Granchi Z."/>
            <person name="Peng M."/>
            <person name="de Vries R.P."/>
            <person name="Hilden K."/>
            <person name="Makela M.R."/>
            <person name="Grigoriev I."/>
            <person name="Riley R."/>
        </authorList>
    </citation>
    <scope>NUCLEOTIDE SEQUENCE [LARGE SCALE GENOMIC DNA]</scope>
    <source>
        <strain evidence="2 3">FBCC195</strain>
    </source>
</reference>
<dbReference type="Gene3D" id="3.30.710.10">
    <property type="entry name" value="Potassium Channel Kv1.1, Chain A"/>
    <property type="match status" value="1"/>
</dbReference>
<comment type="caution">
    <text evidence="2">The sequence shown here is derived from an EMBL/GenBank/DDBJ whole genome shotgun (WGS) entry which is preliminary data.</text>
</comment>
<dbReference type="AlphaFoldDB" id="A0A2R6P8G7"/>
<accession>A0A2R6P8G7</accession>
<dbReference type="InterPro" id="IPR000210">
    <property type="entry name" value="BTB/POZ_dom"/>
</dbReference>
<name>A0A2R6P8G7_9APHY</name>
<proteinExistence type="predicted"/>
<dbReference type="Proteomes" id="UP000186601">
    <property type="component" value="Unassembled WGS sequence"/>
</dbReference>
<evidence type="ECO:0000313" key="3">
    <source>
        <dbReference type="Proteomes" id="UP000186601"/>
    </source>
</evidence>
<feature type="domain" description="BTB" evidence="1">
    <location>
        <begin position="16"/>
        <end position="82"/>
    </location>
</feature>
<evidence type="ECO:0000259" key="1">
    <source>
        <dbReference type="Pfam" id="PF00651"/>
    </source>
</evidence>
<keyword evidence="3" id="KW-1185">Reference proteome</keyword>
<protein>
    <recommendedName>
        <fullName evidence="1">BTB domain-containing protein</fullName>
    </recommendedName>
</protein>
<dbReference type="CDD" id="cd18186">
    <property type="entry name" value="BTB_POZ_ZBTB_KLHL-like"/>
    <property type="match status" value="1"/>
</dbReference>
<dbReference type="OrthoDB" id="3357985at2759"/>
<dbReference type="SUPFAM" id="SSF54695">
    <property type="entry name" value="POZ domain"/>
    <property type="match status" value="1"/>
</dbReference>
<dbReference type="EMBL" id="MLYV02000521">
    <property type="protein sequence ID" value="PSR86947.1"/>
    <property type="molecule type" value="Genomic_DNA"/>
</dbReference>